<sequence length="883" mass="101890">MKRKKIEEEIDKLNILLPVAQLDEISDRYHIAKAERQRLTEKVRRLEQRNAPARQLYNALTQELEQLGTRRDSKKKAVRDRFSEMQTKWNENSRLRGLTGSLRILKKSKHAKKSRQDRIKTLQDDITDLERKLAEPGPSDTAQGLLDELKDNRRRKNILRERASEIDAQVEAAIRDRSGVEHEISNLEANLRQLNTVDGRKMQALYRWDRDCHDTVVWLRNNQDKFQQPILEPPFLSVTVDQRFVDGVESCFGGLSMRTFVAQCREDYDLFNNLVNEKNGALGRQVRVATWFREKEVAERGVAPPPMSREELRELGFDGYALDFVQCPEGLRTYLIAQLQLHRTAIASHQHVDVNRAMDLVSRPTGGSPGGGSFITGLTLHQVSRSRYGRHAKTNATSNINKARNFVGTNVDNERKEQLETDIRERQQGISVHREEEERLVEQAKALTEDIRVLDREKDPDIVRVRDYHVYSALTNYVAEIVERAKDSLERERRAPSAVIERQRLQRQQLNVTKERMALSEQYANLATSVIPIWAESTRLALEYLQAEAKKAALGELCERKEQKYQAALKEWDKAKAEMKAIKAEADEAHGQLRETFENAKEEVKEYGRRMNEMRQRYSEECREAVRKGDPPPPPPEDYDGRGVQELEMTLEEMKARLELATKTRPGVVEEYESRKRKIEASEAALEREHSRRESIERTINSTKARWKPALDKLIGSIGEKFSAAFERIGCAGEIRISENEDYDKWAIDIMVKFRDHEKLQLLTGQRQSGGERSLTTILYLMSLTEEAKTPFSLVDEINQGMDQRAERVVHNSMVDVTCKDTAGQYFLITPKLLPDLNYHERMKVLCVANGEWLPDQIEVGNLKQMIESHVAFKRQARASSSH</sequence>
<gene>
    <name evidence="5" type="primary">SMC5_2</name>
    <name evidence="5" type="ORF">VNI00_017465</name>
</gene>
<feature type="coiled-coil region" evidence="4">
    <location>
        <begin position="22"/>
        <end position="77"/>
    </location>
</feature>
<dbReference type="AlphaFoldDB" id="A0AAW0B617"/>
<name>A0AAW0B617_9AGAR</name>
<evidence type="ECO:0000313" key="5">
    <source>
        <dbReference type="EMBL" id="KAK7021290.1"/>
    </source>
</evidence>
<dbReference type="SUPFAM" id="SSF52540">
    <property type="entry name" value="P-loop containing nucleoside triphosphate hydrolases"/>
    <property type="match status" value="1"/>
</dbReference>
<keyword evidence="6" id="KW-1185">Reference proteome</keyword>
<dbReference type="EMBL" id="JAYKXP010000173">
    <property type="protein sequence ID" value="KAK7021290.1"/>
    <property type="molecule type" value="Genomic_DNA"/>
</dbReference>
<dbReference type="GO" id="GO:0030915">
    <property type="term" value="C:Smc5-Smc6 complex"/>
    <property type="evidence" value="ECO:0007669"/>
    <property type="project" value="TreeGrafter"/>
</dbReference>
<evidence type="ECO:0000256" key="1">
    <source>
        <dbReference type="ARBA" id="ARBA00010171"/>
    </source>
</evidence>
<dbReference type="Proteomes" id="UP001383192">
    <property type="component" value="Unassembled WGS sequence"/>
</dbReference>
<evidence type="ECO:0000313" key="6">
    <source>
        <dbReference type="Proteomes" id="UP001383192"/>
    </source>
</evidence>
<organism evidence="5 6">
    <name type="scientific">Paramarasmius palmivorus</name>
    <dbReference type="NCBI Taxonomy" id="297713"/>
    <lineage>
        <taxon>Eukaryota</taxon>
        <taxon>Fungi</taxon>
        <taxon>Dikarya</taxon>
        <taxon>Basidiomycota</taxon>
        <taxon>Agaricomycotina</taxon>
        <taxon>Agaricomycetes</taxon>
        <taxon>Agaricomycetidae</taxon>
        <taxon>Agaricales</taxon>
        <taxon>Marasmiineae</taxon>
        <taxon>Marasmiaceae</taxon>
        <taxon>Paramarasmius</taxon>
    </lineage>
</organism>
<comment type="caution">
    <text evidence="5">The sequence shown here is derived from an EMBL/GenBank/DDBJ whole genome shotgun (WGS) entry which is preliminary data.</text>
</comment>
<dbReference type="Gene3D" id="3.40.50.300">
    <property type="entry name" value="P-loop containing nucleotide triphosphate hydrolases"/>
    <property type="match status" value="1"/>
</dbReference>
<evidence type="ECO:0000256" key="4">
    <source>
        <dbReference type="SAM" id="Coils"/>
    </source>
</evidence>
<proteinExistence type="inferred from homology"/>
<dbReference type="InterPro" id="IPR027417">
    <property type="entry name" value="P-loop_NTPase"/>
</dbReference>
<protein>
    <recommendedName>
        <fullName evidence="2">Structural maintenance of chromosomes protein 5</fullName>
    </recommendedName>
</protein>
<dbReference type="PANTHER" id="PTHR45916:SF1">
    <property type="entry name" value="STRUCTURAL MAINTENANCE OF CHROMOSOMES PROTEIN 5"/>
    <property type="match status" value="1"/>
</dbReference>
<dbReference type="GO" id="GO:0003697">
    <property type="term" value="F:single-stranded DNA binding"/>
    <property type="evidence" value="ECO:0007669"/>
    <property type="project" value="TreeGrafter"/>
</dbReference>
<feature type="coiled-coil region" evidence="4">
    <location>
        <begin position="112"/>
        <end position="197"/>
    </location>
</feature>
<evidence type="ECO:0000256" key="2">
    <source>
        <dbReference type="ARBA" id="ARBA00018687"/>
    </source>
</evidence>
<dbReference type="PANTHER" id="PTHR45916">
    <property type="entry name" value="STRUCTURAL MAINTENANCE OF CHROMOSOMES PROTEIN 5"/>
    <property type="match status" value="1"/>
</dbReference>
<comment type="similarity">
    <text evidence="1">Belongs to the SMC family. SMC5 subfamily.</text>
</comment>
<accession>A0AAW0B617</accession>
<keyword evidence="3 4" id="KW-0175">Coiled coil</keyword>
<feature type="coiled-coil region" evidence="4">
    <location>
        <begin position="644"/>
        <end position="699"/>
    </location>
</feature>
<dbReference type="GO" id="GO:0005634">
    <property type="term" value="C:nucleus"/>
    <property type="evidence" value="ECO:0007669"/>
    <property type="project" value="TreeGrafter"/>
</dbReference>
<feature type="coiled-coil region" evidence="4">
    <location>
        <begin position="558"/>
        <end position="617"/>
    </location>
</feature>
<evidence type="ECO:0000256" key="3">
    <source>
        <dbReference type="ARBA" id="ARBA00023054"/>
    </source>
</evidence>
<reference evidence="5 6" key="1">
    <citation type="submission" date="2024-01" db="EMBL/GenBank/DDBJ databases">
        <title>A draft genome for a cacao thread blight-causing isolate of Paramarasmius palmivorus.</title>
        <authorList>
            <person name="Baruah I.K."/>
            <person name="Bukari Y."/>
            <person name="Amoako-Attah I."/>
            <person name="Meinhardt L.W."/>
            <person name="Bailey B.A."/>
            <person name="Cohen S.P."/>
        </authorList>
    </citation>
    <scope>NUCLEOTIDE SEQUENCE [LARGE SCALE GENOMIC DNA]</scope>
    <source>
        <strain evidence="5 6">GH-12</strain>
    </source>
</reference>
<feature type="coiled-coil region" evidence="4">
    <location>
        <begin position="430"/>
        <end position="457"/>
    </location>
</feature>
<dbReference type="GO" id="GO:0000724">
    <property type="term" value="P:double-strand break repair via homologous recombination"/>
    <property type="evidence" value="ECO:0007669"/>
    <property type="project" value="TreeGrafter"/>
</dbReference>